<dbReference type="Gene3D" id="3.50.50.60">
    <property type="entry name" value="FAD/NAD(P)-binding domain"/>
    <property type="match status" value="2"/>
</dbReference>
<organism evidence="8 9">
    <name type="scientific">Desulfobotulus pelophilus</name>
    <dbReference type="NCBI Taxonomy" id="2823377"/>
    <lineage>
        <taxon>Bacteria</taxon>
        <taxon>Pseudomonadati</taxon>
        <taxon>Thermodesulfobacteriota</taxon>
        <taxon>Desulfobacteria</taxon>
        <taxon>Desulfobacterales</taxon>
        <taxon>Desulfobacteraceae</taxon>
        <taxon>Desulfobotulus</taxon>
    </lineage>
</organism>
<keyword evidence="4" id="KW-0274">FAD</keyword>
<feature type="domain" description="Rhodanese" evidence="7">
    <location>
        <begin position="479"/>
        <end position="565"/>
    </location>
</feature>
<dbReference type="Pfam" id="PF07992">
    <property type="entry name" value="Pyr_redox_2"/>
    <property type="match status" value="1"/>
</dbReference>
<dbReference type="PANTHER" id="PTHR43429">
    <property type="entry name" value="PYRIDINE NUCLEOTIDE-DISULFIDE OXIDOREDUCTASE DOMAIN-CONTAINING"/>
    <property type="match status" value="1"/>
</dbReference>
<accession>A0ABT3NC99</accession>
<keyword evidence="3" id="KW-0285">Flavoprotein</keyword>
<dbReference type="SUPFAM" id="SSF51905">
    <property type="entry name" value="FAD/NAD(P)-binding domain"/>
    <property type="match status" value="1"/>
</dbReference>
<protein>
    <submittedName>
        <fullName evidence="8">FAD-dependent oxidoreductase</fullName>
    </submittedName>
</protein>
<dbReference type="InterPro" id="IPR036873">
    <property type="entry name" value="Rhodanese-like_dom_sf"/>
</dbReference>
<dbReference type="InterPro" id="IPR050260">
    <property type="entry name" value="FAD-bd_OxRdtase"/>
</dbReference>
<dbReference type="PRINTS" id="PR00411">
    <property type="entry name" value="PNDRDTASEI"/>
</dbReference>
<evidence type="ECO:0000256" key="1">
    <source>
        <dbReference type="ARBA" id="ARBA00001974"/>
    </source>
</evidence>
<dbReference type="InterPro" id="IPR001763">
    <property type="entry name" value="Rhodanese-like_dom"/>
</dbReference>
<proteinExistence type="inferred from homology"/>
<evidence type="ECO:0000259" key="7">
    <source>
        <dbReference type="PROSITE" id="PS50206"/>
    </source>
</evidence>
<comment type="similarity">
    <text evidence="2">Belongs to the class-III pyridine nucleotide-disulfide oxidoreductase family.</text>
</comment>
<name>A0ABT3NC99_9BACT</name>
<comment type="cofactor">
    <cofactor evidence="1">
        <name>FAD</name>
        <dbReference type="ChEBI" id="CHEBI:57692"/>
    </cofactor>
</comment>
<dbReference type="InterPro" id="IPR004099">
    <property type="entry name" value="Pyr_nucl-diS_OxRdtase_dimer"/>
</dbReference>
<dbReference type="CDD" id="cd00158">
    <property type="entry name" value="RHOD"/>
    <property type="match status" value="1"/>
</dbReference>
<evidence type="ECO:0000256" key="2">
    <source>
        <dbReference type="ARBA" id="ARBA00009130"/>
    </source>
</evidence>
<dbReference type="Proteomes" id="UP001209681">
    <property type="component" value="Unassembled WGS sequence"/>
</dbReference>
<dbReference type="Pfam" id="PF00581">
    <property type="entry name" value="Rhodanese"/>
    <property type="match status" value="1"/>
</dbReference>
<evidence type="ECO:0000256" key="5">
    <source>
        <dbReference type="ARBA" id="ARBA00023002"/>
    </source>
</evidence>
<keyword evidence="5" id="KW-0560">Oxidoreductase</keyword>
<dbReference type="EMBL" id="JAPFPW010000021">
    <property type="protein sequence ID" value="MCW7755084.1"/>
    <property type="molecule type" value="Genomic_DNA"/>
</dbReference>
<gene>
    <name evidence="8" type="ORF">OOT00_13930</name>
</gene>
<dbReference type="PRINTS" id="PR00368">
    <property type="entry name" value="FADPNR"/>
</dbReference>
<dbReference type="SUPFAM" id="SSF55424">
    <property type="entry name" value="FAD/NAD-linked reductases, dimerisation (C-terminal) domain"/>
    <property type="match status" value="1"/>
</dbReference>
<dbReference type="Pfam" id="PF02852">
    <property type="entry name" value="Pyr_redox_dim"/>
    <property type="match status" value="1"/>
</dbReference>
<dbReference type="InterPro" id="IPR023753">
    <property type="entry name" value="FAD/NAD-binding_dom"/>
</dbReference>
<evidence type="ECO:0000313" key="8">
    <source>
        <dbReference type="EMBL" id="MCW7755084.1"/>
    </source>
</evidence>
<dbReference type="PROSITE" id="PS50206">
    <property type="entry name" value="RHODANESE_3"/>
    <property type="match status" value="1"/>
</dbReference>
<dbReference type="InterPro" id="IPR036188">
    <property type="entry name" value="FAD/NAD-bd_sf"/>
</dbReference>
<keyword evidence="6" id="KW-0676">Redox-active center</keyword>
<sequence>MGKRVLVVGAVALGSKAACRLKRLEPDAEVLLIDQDEHISYGGCGIPYYVSGDVADASELQSTSFHMLRDERFFKDCKDIDVLTRTRVTAINRKGKTIDIVRQDGSKDSLAYDKLVIGTGSRVRDLAINGQNLKGIFSVGSLRDAIAIKSTIAAGQAGTAVVVGGGFIGLEMAEALADMWGIETTVVEIADQIMPGFVGPEMAHMAQQHMEGQGVSFRLGERVIRFEGEDGTVARVVTDKESLEADLVIIAAGIVPNGELAADAGLEVGWNGGIVVDAHMRTTDPDIYAGGDCVLVANALTGKPGYYPLGSLSNRQGRVIGDNLAGKESVSPPVVGSFVVKLFETCLCGAGLTLKRALEEGFDAVSVRMCQLDRAHFYPTKELMYLELVVDRKTRQILGIQGSGSKGDATVGRINAVAALLPRKPVVEDISNMEFAYSPPFSSAMDIVNALGNVADNLLDGRMHPIGCEEFAEKWEAIQKGDICLIDCRARADAKVYEEKYPAFWKGIPQDELLQRLDELPEGKPLVLICNTGVRSYEAQLNLRAKGHTDNVTVFGGVAMLKHWGMDI</sequence>
<dbReference type="PANTHER" id="PTHR43429:SF1">
    <property type="entry name" value="NAD(P)H SULFUR OXIDOREDUCTASE (COA-DEPENDENT)"/>
    <property type="match status" value="1"/>
</dbReference>
<dbReference type="InterPro" id="IPR016156">
    <property type="entry name" value="FAD/NAD-linked_Rdtase_dimer_sf"/>
</dbReference>
<dbReference type="RefSeq" id="WP_265426001.1">
    <property type="nucleotide sequence ID" value="NZ_JAPFPW010000021.1"/>
</dbReference>
<dbReference type="Gene3D" id="3.40.250.10">
    <property type="entry name" value="Rhodanese-like domain"/>
    <property type="match status" value="1"/>
</dbReference>
<evidence type="ECO:0000313" key="9">
    <source>
        <dbReference type="Proteomes" id="UP001209681"/>
    </source>
</evidence>
<evidence type="ECO:0000256" key="3">
    <source>
        <dbReference type="ARBA" id="ARBA00022630"/>
    </source>
</evidence>
<dbReference type="SUPFAM" id="SSF52821">
    <property type="entry name" value="Rhodanese/Cell cycle control phosphatase"/>
    <property type="match status" value="1"/>
</dbReference>
<reference evidence="8 9" key="1">
    <citation type="submission" date="2022-11" db="EMBL/GenBank/DDBJ databases">
        <title>Desulfobotulus tamanensis H1 sp. nov. - anaerobic, alkaliphilic, sulphate reducing bacterium isolated from terrestrial mud volcano.</title>
        <authorList>
            <person name="Frolova A."/>
            <person name="Merkel A.Y."/>
            <person name="Slobodkin A.I."/>
        </authorList>
    </citation>
    <scope>NUCLEOTIDE SEQUENCE [LARGE SCALE GENOMIC DNA]</scope>
    <source>
        <strain evidence="8 9">H1</strain>
    </source>
</reference>
<comment type="caution">
    <text evidence="8">The sequence shown here is derived from an EMBL/GenBank/DDBJ whole genome shotgun (WGS) entry which is preliminary data.</text>
</comment>
<evidence type="ECO:0000256" key="6">
    <source>
        <dbReference type="ARBA" id="ARBA00023284"/>
    </source>
</evidence>
<evidence type="ECO:0000256" key="4">
    <source>
        <dbReference type="ARBA" id="ARBA00022827"/>
    </source>
</evidence>
<keyword evidence="9" id="KW-1185">Reference proteome</keyword>